<evidence type="ECO:0000313" key="1">
    <source>
        <dbReference type="EMBL" id="KAI9512831.1"/>
    </source>
</evidence>
<organism evidence="1 2">
    <name type="scientific">Russula earlei</name>
    <dbReference type="NCBI Taxonomy" id="71964"/>
    <lineage>
        <taxon>Eukaryota</taxon>
        <taxon>Fungi</taxon>
        <taxon>Dikarya</taxon>
        <taxon>Basidiomycota</taxon>
        <taxon>Agaricomycotina</taxon>
        <taxon>Agaricomycetes</taxon>
        <taxon>Russulales</taxon>
        <taxon>Russulaceae</taxon>
        <taxon>Russula</taxon>
    </lineage>
</organism>
<feature type="non-terminal residue" evidence="1">
    <location>
        <position position="1"/>
    </location>
</feature>
<gene>
    <name evidence="1" type="ORF">F5148DRAFT_1160243</name>
</gene>
<comment type="caution">
    <text evidence="1">The sequence shown here is derived from an EMBL/GenBank/DDBJ whole genome shotgun (WGS) entry which is preliminary data.</text>
</comment>
<protein>
    <submittedName>
        <fullName evidence="1">COX6A, subunit VIa of cytochrome c oxidase</fullName>
    </submittedName>
</protein>
<accession>A0ACC0UMD0</accession>
<dbReference type="EMBL" id="JAGFNK010000005">
    <property type="protein sequence ID" value="KAI9512831.1"/>
    <property type="molecule type" value="Genomic_DNA"/>
</dbReference>
<sequence length="161" mass="18322">RARPARIISRTRPYSIVVDAPALEWASKREAIKHHAAGTTALWRRIRFVSSKYRVPLMLNAPAACLFASPPVRRDGFHAKSWLTRVASLTLAVAVIAWVRNVEAEHAEHEEHLKKEHGGHLPEVPGYDYLNKRVKPYPWGPNSLFFNPHVRPQPSNKLQLC</sequence>
<keyword evidence="2" id="KW-1185">Reference proteome</keyword>
<proteinExistence type="predicted"/>
<name>A0ACC0UMD0_9AGAM</name>
<reference evidence="1" key="1">
    <citation type="submission" date="2021-03" db="EMBL/GenBank/DDBJ databases">
        <title>Evolutionary priming and transition to the ectomycorrhizal habit in an iconic lineage of mushroom-forming fungi: is preadaptation a requirement?</title>
        <authorList>
            <consortium name="DOE Joint Genome Institute"/>
            <person name="Looney B.P."/>
            <person name="Miyauchi S."/>
            <person name="Morin E."/>
            <person name="Drula E."/>
            <person name="Courty P.E."/>
            <person name="Chicoki N."/>
            <person name="Fauchery L."/>
            <person name="Kohler A."/>
            <person name="Kuo A."/>
            <person name="LaButti K."/>
            <person name="Pangilinan J."/>
            <person name="Lipzen A."/>
            <person name="Riley R."/>
            <person name="Andreopoulos W."/>
            <person name="He G."/>
            <person name="Johnson J."/>
            <person name="Barry K.W."/>
            <person name="Grigoriev I.V."/>
            <person name="Nagy L."/>
            <person name="Hibbett D."/>
            <person name="Henrissat B."/>
            <person name="Matheny P.B."/>
            <person name="Labbe J."/>
            <person name="Martin A.F."/>
        </authorList>
    </citation>
    <scope>NUCLEOTIDE SEQUENCE</scope>
    <source>
        <strain evidence="1">BPL698</strain>
    </source>
</reference>
<dbReference type="Proteomes" id="UP001207468">
    <property type="component" value="Unassembled WGS sequence"/>
</dbReference>
<evidence type="ECO:0000313" key="2">
    <source>
        <dbReference type="Proteomes" id="UP001207468"/>
    </source>
</evidence>